<dbReference type="PROSITE" id="PS00138">
    <property type="entry name" value="SUBTILASE_SER"/>
    <property type="match status" value="1"/>
</dbReference>
<evidence type="ECO:0000256" key="5">
    <source>
        <dbReference type="PROSITE-ProRule" id="PRU01240"/>
    </source>
</evidence>
<sequence>MRRPLVRRLIAVAALVAAPLTATGTASATTTAAKTGTTTGAVAGPWVDPALADKLAGGGEARVNVVTRERADLAAASAAAGSGRVVQTLSRLPVVTLRADRAALARLARQPGVVSVSEDVPVPPALAESVPLIGGDRTRAAGLTGAGSVVAVLDSGVATGHPFLGGRVVAEACFSPTDAAYEASSLCPDGADRQVGPGAADSESGPCASPALDCAHGTHVAGIAAGDGEGLDGAWGSGVAPAAGLVAIQVYSRFDSFAYCGATGPPCLLSFVSAQLAGLEKVLELADAGMPVAAVNMSLGSGGYTTPCDNDPRKPAIDSLLAAGVPTVVAAGNSGYESAVSAPACVSSAVAVGSTTDEDEVSGFSNRGPLLDLLAPGFDIVSSVPGDLWQTMNGTSMAAPHVAGAFAVMRQARPAATPAELEAAIKSTGRPVTYESGTTPRLQLDDAALGTTPRPGPDQLFHVRARIADNLQISANSTMTLQVTGAAGLPPRGIATVVLNVAAKGDLFNSGSLTVGAAGEPGPEGDAVFYDAARYASTMVTAKVGADGRIAVTNRGDQPVRIYLDVHGYTLDHATDAIGGTYRPVTPARIADRVSVAALQNLVLTSSGMPGVAASGVQSVALTVLVKSASTGTVRVYADGDGFPADANIDYPANTPAQFFTIVKLGAGGRINVHNMGIGAAEISAEVIGYYSTAERGSLVKAVQPVRLTDEVTIPAGGTRPLSLSGAEEVPSSGVSALGVAVTARGATGGGVVEIVPPAGGSPVRAVAYTAGRHTAGFATAVPRPDGTIVLRNTGTSPVTVSLDVYAYFR</sequence>
<dbReference type="InterPro" id="IPR023828">
    <property type="entry name" value="Peptidase_S8_Ser-AS"/>
</dbReference>
<dbReference type="PROSITE" id="PS51892">
    <property type="entry name" value="SUBTILASE"/>
    <property type="match status" value="1"/>
</dbReference>
<comment type="similarity">
    <text evidence="1 5">Belongs to the peptidase S8 family.</text>
</comment>
<gene>
    <name evidence="8" type="ORF">ACFPUY_38515</name>
</gene>
<feature type="chain" id="PRO_5045063354" evidence="6">
    <location>
        <begin position="29"/>
        <end position="810"/>
    </location>
</feature>
<keyword evidence="9" id="KW-1185">Reference proteome</keyword>
<dbReference type="InterPro" id="IPR000209">
    <property type="entry name" value="Peptidase_S8/S53_dom"/>
</dbReference>
<feature type="active site" description="Charge relay system" evidence="5">
    <location>
        <position position="216"/>
    </location>
</feature>
<feature type="domain" description="Peptidase S8/S53" evidence="7">
    <location>
        <begin position="145"/>
        <end position="429"/>
    </location>
</feature>
<evidence type="ECO:0000256" key="2">
    <source>
        <dbReference type="ARBA" id="ARBA00022670"/>
    </source>
</evidence>
<dbReference type="RefSeq" id="WP_219546448.1">
    <property type="nucleotide sequence ID" value="NZ_JAHKRN010000024.1"/>
</dbReference>
<keyword evidence="2 5" id="KW-0645">Protease</keyword>
<evidence type="ECO:0000259" key="7">
    <source>
        <dbReference type="Pfam" id="PF00082"/>
    </source>
</evidence>
<dbReference type="InterPro" id="IPR022398">
    <property type="entry name" value="Peptidase_S8_His-AS"/>
</dbReference>
<evidence type="ECO:0000313" key="8">
    <source>
        <dbReference type="EMBL" id="MFC5821023.1"/>
    </source>
</evidence>
<protein>
    <submittedName>
        <fullName evidence="8">S8 family serine peptidase</fullName>
    </submittedName>
</protein>
<accession>A0ABW1C5X7</accession>
<feature type="signal peptide" evidence="6">
    <location>
        <begin position="1"/>
        <end position="28"/>
    </location>
</feature>
<dbReference type="PANTHER" id="PTHR43806">
    <property type="entry name" value="PEPTIDASE S8"/>
    <property type="match status" value="1"/>
</dbReference>
<feature type="active site" description="Charge relay system" evidence="5">
    <location>
        <position position="154"/>
    </location>
</feature>
<dbReference type="PANTHER" id="PTHR43806:SF11">
    <property type="entry name" value="CEREVISIN-RELATED"/>
    <property type="match status" value="1"/>
</dbReference>
<proteinExistence type="inferred from homology"/>
<name>A0ABW1C5X7_9ACTN</name>
<comment type="caution">
    <text evidence="8">The sequence shown here is derived from an EMBL/GenBank/DDBJ whole genome shotgun (WGS) entry which is preliminary data.</text>
</comment>
<evidence type="ECO:0000256" key="4">
    <source>
        <dbReference type="ARBA" id="ARBA00022825"/>
    </source>
</evidence>
<evidence type="ECO:0000256" key="3">
    <source>
        <dbReference type="ARBA" id="ARBA00022801"/>
    </source>
</evidence>
<organism evidence="8 9">
    <name type="scientific">Nonomuraea harbinensis</name>
    <dbReference type="NCBI Taxonomy" id="1286938"/>
    <lineage>
        <taxon>Bacteria</taxon>
        <taxon>Bacillati</taxon>
        <taxon>Actinomycetota</taxon>
        <taxon>Actinomycetes</taxon>
        <taxon>Streptosporangiales</taxon>
        <taxon>Streptosporangiaceae</taxon>
        <taxon>Nonomuraea</taxon>
    </lineage>
</organism>
<dbReference type="Proteomes" id="UP001596096">
    <property type="component" value="Unassembled WGS sequence"/>
</dbReference>
<evidence type="ECO:0000256" key="6">
    <source>
        <dbReference type="SAM" id="SignalP"/>
    </source>
</evidence>
<reference evidence="9" key="1">
    <citation type="journal article" date="2019" name="Int. J. Syst. Evol. Microbiol.">
        <title>The Global Catalogue of Microorganisms (GCM) 10K type strain sequencing project: providing services to taxonomists for standard genome sequencing and annotation.</title>
        <authorList>
            <consortium name="The Broad Institute Genomics Platform"/>
            <consortium name="The Broad Institute Genome Sequencing Center for Infectious Disease"/>
            <person name="Wu L."/>
            <person name="Ma J."/>
        </authorList>
    </citation>
    <scope>NUCLEOTIDE SEQUENCE [LARGE SCALE GENOMIC DNA]</scope>
    <source>
        <strain evidence="9">CGMCC 4.7106</strain>
    </source>
</reference>
<dbReference type="Pfam" id="PF00082">
    <property type="entry name" value="Peptidase_S8"/>
    <property type="match status" value="1"/>
</dbReference>
<dbReference type="PROSITE" id="PS00136">
    <property type="entry name" value="SUBTILASE_ASP"/>
    <property type="match status" value="1"/>
</dbReference>
<feature type="active site" description="Charge relay system" evidence="5">
    <location>
        <position position="396"/>
    </location>
</feature>
<dbReference type="PROSITE" id="PS00137">
    <property type="entry name" value="SUBTILASE_HIS"/>
    <property type="match status" value="1"/>
</dbReference>
<dbReference type="InterPro" id="IPR050131">
    <property type="entry name" value="Peptidase_S8_subtilisin-like"/>
</dbReference>
<dbReference type="EMBL" id="JBHSNW010000029">
    <property type="protein sequence ID" value="MFC5821023.1"/>
    <property type="molecule type" value="Genomic_DNA"/>
</dbReference>
<dbReference type="InterPro" id="IPR023827">
    <property type="entry name" value="Peptidase_S8_Asp-AS"/>
</dbReference>
<keyword evidence="4 5" id="KW-0720">Serine protease</keyword>
<evidence type="ECO:0000256" key="1">
    <source>
        <dbReference type="ARBA" id="ARBA00011073"/>
    </source>
</evidence>
<keyword evidence="3 5" id="KW-0378">Hydrolase</keyword>
<evidence type="ECO:0000313" key="9">
    <source>
        <dbReference type="Proteomes" id="UP001596096"/>
    </source>
</evidence>
<keyword evidence="6" id="KW-0732">Signal</keyword>